<dbReference type="GO" id="GO:0008324">
    <property type="term" value="F:monoatomic cation transmembrane transporter activity"/>
    <property type="evidence" value="ECO:0007669"/>
    <property type="project" value="InterPro"/>
</dbReference>
<feature type="transmembrane region" description="Helical" evidence="8">
    <location>
        <begin position="91"/>
        <end position="111"/>
    </location>
</feature>
<reference evidence="10 11" key="1">
    <citation type="submission" date="2014-08" db="EMBL/GenBank/DDBJ databases">
        <title>Complete genome sequence of Corynebacterium phocae M408/89/1(T)(=DSM 44612(T)), isolated from the common seal (Phoca vitulina).</title>
        <authorList>
            <person name="Ruckert C."/>
            <person name="Albersmeier A."/>
            <person name="Winkler A."/>
            <person name="Kalinowski J."/>
        </authorList>
    </citation>
    <scope>NUCLEOTIDE SEQUENCE [LARGE SCALE GENOMIC DNA]</scope>
    <source>
        <strain evidence="10 11">M408/89/1</strain>
    </source>
</reference>
<evidence type="ECO:0000259" key="9">
    <source>
        <dbReference type="PROSITE" id="PS51202"/>
    </source>
</evidence>
<accession>A0A1L7D0S5</accession>
<dbReference type="InterPro" id="IPR006037">
    <property type="entry name" value="RCK_C"/>
</dbReference>
<evidence type="ECO:0000256" key="4">
    <source>
        <dbReference type="ARBA" id="ARBA00022475"/>
    </source>
</evidence>
<feature type="transmembrane region" description="Helical" evidence="8">
    <location>
        <begin position="454"/>
        <end position="474"/>
    </location>
</feature>
<comment type="similarity">
    <text evidence="2">Belongs to the AAE transporter (TC 2.A.81) family.</text>
</comment>
<dbReference type="KEGG" id="cpho:CPHO_00795"/>
<feature type="domain" description="RCK C-terminal" evidence="9">
    <location>
        <begin position="267"/>
        <end position="350"/>
    </location>
</feature>
<feature type="transmembrane region" description="Helical" evidence="8">
    <location>
        <begin position="56"/>
        <end position="79"/>
    </location>
</feature>
<evidence type="ECO:0000256" key="8">
    <source>
        <dbReference type="SAM" id="Phobius"/>
    </source>
</evidence>
<evidence type="ECO:0000313" key="11">
    <source>
        <dbReference type="Proteomes" id="UP000185491"/>
    </source>
</evidence>
<dbReference type="NCBIfam" id="TIGR01625">
    <property type="entry name" value="YidE_YbjL_dupl"/>
    <property type="match status" value="2"/>
</dbReference>
<dbReference type="InterPro" id="IPR036721">
    <property type="entry name" value="RCK_C_sf"/>
</dbReference>
<dbReference type="GO" id="GO:0005886">
    <property type="term" value="C:plasma membrane"/>
    <property type="evidence" value="ECO:0007669"/>
    <property type="project" value="UniProtKB-SubCell"/>
</dbReference>
<keyword evidence="6 8" id="KW-1133">Transmembrane helix</keyword>
<feature type="transmembrane region" description="Helical" evidence="8">
    <location>
        <begin position="386"/>
        <end position="404"/>
    </location>
</feature>
<dbReference type="OrthoDB" id="9155749at2"/>
<feature type="transmembrane region" description="Helical" evidence="8">
    <location>
        <begin position="360"/>
        <end position="380"/>
    </location>
</feature>
<gene>
    <name evidence="10" type="ORF">CPHO_00795</name>
</gene>
<dbReference type="PANTHER" id="PTHR30445:SF3">
    <property type="entry name" value="TRANSPORT PROTEIN YIDE-RELATED"/>
    <property type="match status" value="1"/>
</dbReference>
<dbReference type="Proteomes" id="UP000185491">
    <property type="component" value="Chromosome"/>
</dbReference>
<evidence type="ECO:0000256" key="1">
    <source>
        <dbReference type="ARBA" id="ARBA00004651"/>
    </source>
</evidence>
<keyword evidence="7 8" id="KW-0472">Membrane</keyword>
<feature type="transmembrane region" description="Helical" evidence="8">
    <location>
        <begin position="154"/>
        <end position="175"/>
    </location>
</feature>
<dbReference type="PANTHER" id="PTHR30445">
    <property type="entry name" value="K(+)_H(+) ANTIPORTER SUBUNIT KHTT"/>
    <property type="match status" value="1"/>
</dbReference>
<keyword evidence="4" id="KW-1003">Cell membrane</keyword>
<dbReference type="GO" id="GO:0006813">
    <property type="term" value="P:potassium ion transport"/>
    <property type="evidence" value="ECO:0007669"/>
    <property type="project" value="InterPro"/>
</dbReference>
<sequence length="539" mass="57341">MQLLVENQLLALAVIMVVGLLLGQISIGGFRLGVAAVLFVGLGFSALEPAISLPPLLYILGLALFVYTIGLEAGPTFFASMKTIGPKLNGLGLFTIIIMVGMAFAATKFLGIDSASGAGMFAGSGTNTAAMASIVDALPTYVGPDDKESLALPVVAYSLSYPFGVLIVILNVAVFSKIFKIDHKKEEREAGVASTPLLVRRFQVEKAGLPAVNQWPEAFNLDIIVSRIEDKEKLAVAESDRTVEVGDVVTIVGKESELEKVESLVGGMLEGLPTRDGKLDYRRVVVSSPNMVGKPLRDLRPQMEGALVAQVRRGDKDFVAKPDTILRLGDRVRVVTTRGNIQRATEIFGDSYRRISDVNLIPLALGLVIGTLIGMIEVPLYGDATIKLGFGGGPLLAGVVLGFLGRTGPIVWQMPYGANHTIRQFGIAIFLAGIGTTAGAGFGEALSDPNSLKIIAASLTTVFALSVSTILLGYKVFGFTYGETVGLLAGLQNQPGLFAYVEDHTDNELPSIGYTTVYPMSMVMKIVFAQILCFALFMT</sequence>
<dbReference type="STRING" id="161895.CPHO_00795"/>
<dbReference type="PROSITE" id="PS51202">
    <property type="entry name" value="RCK_C"/>
    <property type="match status" value="2"/>
</dbReference>
<evidence type="ECO:0000256" key="2">
    <source>
        <dbReference type="ARBA" id="ARBA00009854"/>
    </source>
</evidence>
<dbReference type="Pfam" id="PF06826">
    <property type="entry name" value="Asp-Al_Ex"/>
    <property type="match status" value="2"/>
</dbReference>
<protein>
    <submittedName>
        <fullName evidence="10">Transporter</fullName>
    </submittedName>
</protein>
<feature type="transmembrane region" description="Helical" evidence="8">
    <location>
        <begin position="517"/>
        <end position="538"/>
    </location>
</feature>
<comment type="subcellular location">
    <subcellularLocation>
        <location evidence="1">Cell membrane</location>
        <topology evidence="1">Multi-pass membrane protein</topology>
    </subcellularLocation>
</comment>
<feature type="transmembrane region" description="Helical" evidence="8">
    <location>
        <begin position="12"/>
        <end position="44"/>
    </location>
</feature>
<dbReference type="AlphaFoldDB" id="A0A1L7D0S5"/>
<dbReference type="Pfam" id="PF02080">
    <property type="entry name" value="TrkA_C"/>
    <property type="match status" value="1"/>
</dbReference>
<evidence type="ECO:0000313" key="10">
    <source>
        <dbReference type="EMBL" id="APT91704.1"/>
    </source>
</evidence>
<keyword evidence="11" id="KW-1185">Reference proteome</keyword>
<keyword evidence="3" id="KW-0813">Transport</keyword>
<name>A0A1L7D0S5_9CORY</name>
<proteinExistence type="inferred from homology"/>
<dbReference type="InterPro" id="IPR006512">
    <property type="entry name" value="YidE_YbjL"/>
</dbReference>
<keyword evidence="5 8" id="KW-0812">Transmembrane</keyword>
<evidence type="ECO:0000256" key="3">
    <source>
        <dbReference type="ARBA" id="ARBA00022448"/>
    </source>
</evidence>
<evidence type="ECO:0000256" key="7">
    <source>
        <dbReference type="ARBA" id="ARBA00023136"/>
    </source>
</evidence>
<feature type="domain" description="RCK C-terminal" evidence="9">
    <location>
        <begin position="187"/>
        <end position="264"/>
    </location>
</feature>
<dbReference type="RefSeq" id="WP_075732394.1">
    <property type="nucleotide sequence ID" value="NZ_CP009249.1"/>
</dbReference>
<dbReference type="Gene3D" id="3.30.70.1450">
    <property type="entry name" value="Regulator of K+ conductance, C-terminal domain"/>
    <property type="match status" value="1"/>
</dbReference>
<dbReference type="EMBL" id="CP009249">
    <property type="protein sequence ID" value="APT91704.1"/>
    <property type="molecule type" value="Genomic_DNA"/>
</dbReference>
<organism evidence="10 11">
    <name type="scientific">Corynebacterium phocae</name>
    <dbReference type="NCBI Taxonomy" id="161895"/>
    <lineage>
        <taxon>Bacteria</taxon>
        <taxon>Bacillati</taxon>
        <taxon>Actinomycetota</taxon>
        <taxon>Actinomycetes</taxon>
        <taxon>Mycobacteriales</taxon>
        <taxon>Corynebacteriaceae</taxon>
        <taxon>Corynebacterium</taxon>
    </lineage>
</organism>
<feature type="transmembrane region" description="Helical" evidence="8">
    <location>
        <begin position="425"/>
        <end position="442"/>
    </location>
</feature>
<dbReference type="SUPFAM" id="SSF116726">
    <property type="entry name" value="TrkA C-terminal domain-like"/>
    <property type="match status" value="1"/>
</dbReference>
<evidence type="ECO:0000256" key="6">
    <source>
        <dbReference type="ARBA" id="ARBA00022989"/>
    </source>
</evidence>
<evidence type="ECO:0000256" key="5">
    <source>
        <dbReference type="ARBA" id="ARBA00022692"/>
    </source>
</evidence>
<dbReference type="InterPro" id="IPR050144">
    <property type="entry name" value="AAE_transporter"/>
</dbReference>